<dbReference type="EMBL" id="BMHK01000011">
    <property type="protein sequence ID" value="GGC01704.1"/>
    <property type="molecule type" value="Genomic_DNA"/>
</dbReference>
<dbReference type="CDD" id="cd05299">
    <property type="entry name" value="CtBP_dh"/>
    <property type="match status" value="1"/>
</dbReference>
<dbReference type="Pfam" id="PF00389">
    <property type="entry name" value="2-Hacid_dh"/>
    <property type="match status" value="1"/>
</dbReference>
<name>A0A916TSR6_9SPHN</name>
<proteinExistence type="inferred from homology"/>
<evidence type="ECO:0000259" key="4">
    <source>
        <dbReference type="Pfam" id="PF02826"/>
    </source>
</evidence>
<reference evidence="5" key="2">
    <citation type="submission" date="2020-09" db="EMBL/GenBank/DDBJ databases">
        <authorList>
            <person name="Sun Q."/>
            <person name="Zhou Y."/>
        </authorList>
    </citation>
    <scope>NUCLEOTIDE SEQUENCE</scope>
    <source>
        <strain evidence="5">CGMCC 1.15095</strain>
    </source>
</reference>
<dbReference type="Gene3D" id="3.40.50.720">
    <property type="entry name" value="NAD(P)-binding Rossmann-like Domain"/>
    <property type="match status" value="2"/>
</dbReference>
<reference evidence="5" key="1">
    <citation type="journal article" date="2014" name="Int. J. Syst. Evol. Microbiol.">
        <title>Complete genome sequence of Corynebacterium casei LMG S-19264T (=DSM 44701T), isolated from a smear-ripened cheese.</title>
        <authorList>
            <consortium name="US DOE Joint Genome Institute (JGI-PGF)"/>
            <person name="Walter F."/>
            <person name="Albersmeier A."/>
            <person name="Kalinowski J."/>
            <person name="Ruckert C."/>
        </authorList>
    </citation>
    <scope>NUCLEOTIDE SEQUENCE</scope>
    <source>
        <strain evidence="5">CGMCC 1.15095</strain>
    </source>
</reference>
<dbReference type="GO" id="GO:0005829">
    <property type="term" value="C:cytosol"/>
    <property type="evidence" value="ECO:0007669"/>
    <property type="project" value="TreeGrafter"/>
</dbReference>
<dbReference type="PANTHER" id="PTHR10996">
    <property type="entry name" value="2-HYDROXYACID DEHYDROGENASE-RELATED"/>
    <property type="match status" value="1"/>
</dbReference>
<evidence type="ECO:0000256" key="1">
    <source>
        <dbReference type="ARBA" id="ARBA00023002"/>
    </source>
</evidence>
<dbReference type="PROSITE" id="PS00670">
    <property type="entry name" value="D_2_HYDROXYACID_DH_2"/>
    <property type="match status" value="1"/>
</dbReference>
<dbReference type="Pfam" id="PF02826">
    <property type="entry name" value="2-Hacid_dh_C"/>
    <property type="match status" value="1"/>
</dbReference>
<keyword evidence="6" id="KW-1185">Reference proteome</keyword>
<dbReference type="RefSeq" id="WP_229736303.1">
    <property type="nucleotide sequence ID" value="NZ_BMHK01000011.1"/>
</dbReference>
<organism evidence="5 6">
    <name type="scientific">Novosphingobium endophyticum</name>
    <dbReference type="NCBI Taxonomy" id="1955250"/>
    <lineage>
        <taxon>Bacteria</taxon>
        <taxon>Pseudomonadati</taxon>
        <taxon>Pseudomonadota</taxon>
        <taxon>Alphaproteobacteria</taxon>
        <taxon>Sphingomonadales</taxon>
        <taxon>Sphingomonadaceae</taxon>
        <taxon>Novosphingobium</taxon>
    </lineage>
</organism>
<evidence type="ECO:0000313" key="6">
    <source>
        <dbReference type="Proteomes" id="UP000608154"/>
    </source>
</evidence>
<dbReference type="Proteomes" id="UP000608154">
    <property type="component" value="Unassembled WGS sequence"/>
</dbReference>
<dbReference type="SUPFAM" id="SSF51735">
    <property type="entry name" value="NAD(P)-binding Rossmann-fold domains"/>
    <property type="match status" value="1"/>
</dbReference>
<dbReference type="InterPro" id="IPR036291">
    <property type="entry name" value="NAD(P)-bd_dom_sf"/>
</dbReference>
<dbReference type="InterPro" id="IPR050223">
    <property type="entry name" value="D-isomer_2-hydroxyacid_DH"/>
</dbReference>
<keyword evidence="1 2" id="KW-0560">Oxidoreductase</keyword>
<dbReference type="InterPro" id="IPR006140">
    <property type="entry name" value="D-isomer_DH_NAD-bd"/>
</dbReference>
<dbReference type="AlphaFoldDB" id="A0A916TSR6"/>
<evidence type="ECO:0000259" key="3">
    <source>
        <dbReference type="Pfam" id="PF00389"/>
    </source>
</evidence>
<evidence type="ECO:0000313" key="5">
    <source>
        <dbReference type="EMBL" id="GGC01704.1"/>
    </source>
</evidence>
<comment type="similarity">
    <text evidence="2">Belongs to the D-isomer specific 2-hydroxyacid dehydrogenase family.</text>
</comment>
<dbReference type="GO" id="GO:0051287">
    <property type="term" value="F:NAD binding"/>
    <property type="evidence" value="ECO:0007669"/>
    <property type="project" value="InterPro"/>
</dbReference>
<sequence length="318" mass="33374">MALVLQTDYAWPDTSIERGVIEAAGHSFVAGPSVPSPADEIAALVAKHRPAAIMTCWAQVSGAAIAAAPDLAVVHRIGVGLDNIAMGEATRRGVLVTNVPDYCVGEVADHAVALLLDWARGTVVFDRDVKAGNWNPAAARLTRISDLSIGIVGFGRIGKATASRLLAFGCAVSTVDRGRETGMNVRAVPFEQLLGESDVVIVHAPLTEQTHHLFDAQTIAQMKSGACLINVSRGPLVDNHALLAALDAAHLSGAGLDVVEGEPEPPRALIERDDVIVTPHIAFSSAASLGELRRRSAEEVVRVLAGLPPENPCNQART</sequence>
<protein>
    <submittedName>
        <fullName evidence="5">Dehydrogenase</fullName>
    </submittedName>
</protein>
<comment type="caution">
    <text evidence="5">The sequence shown here is derived from an EMBL/GenBank/DDBJ whole genome shotgun (WGS) entry which is preliminary data.</text>
</comment>
<dbReference type="InterPro" id="IPR029753">
    <property type="entry name" value="D-isomer_DH_CS"/>
</dbReference>
<feature type="domain" description="D-isomer specific 2-hydroxyacid dehydrogenase NAD-binding" evidence="4">
    <location>
        <begin position="112"/>
        <end position="282"/>
    </location>
</feature>
<dbReference type="PANTHER" id="PTHR10996:SF283">
    <property type="entry name" value="GLYOXYLATE_HYDROXYPYRUVATE REDUCTASE B"/>
    <property type="match status" value="1"/>
</dbReference>
<accession>A0A916TSR6</accession>
<dbReference type="GO" id="GO:0030267">
    <property type="term" value="F:glyoxylate reductase (NADPH) activity"/>
    <property type="evidence" value="ECO:0007669"/>
    <property type="project" value="TreeGrafter"/>
</dbReference>
<dbReference type="SUPFAM" id="SSF52283">
    <property type="entry name" value="Formate/glycerate dehydrogenase catalytic domain-like"/>
    <property type="match status" value="1"/>
</dbReference>
<dbReference type="InterPro" id="IPR006139">
    <property type="entry name" value="D-isomer_2_OHA_DH_cat_dom"/>
</dbReference>
<dbReference type="GO" id="GO:0016618">
    <property type="term" value="F:hydroxypyruvate reductase [NAD(P)H] activity"/>
    <property type="evidence" value="ECO:0007669"/>
    <property type="project" value="TreeGrafter"/>
</dbReference>
<dbReference type="InterPro" id="IPR043322">
    <property type="entry name" value="CtBP"/>
</dbReference>
<dbReference type="GO" id="GO:0003714">
    <property type="term" value="F:transcription corepressor activity"/>
    <property type="evidence" value="ECO:0007669"/>
    <property type="project" value="InterPro"/>
</dbReference>
<evidence type="ECO:0000256" key="2">
    <source>
        <dbReference type="RuleBase" id="RU003719"/>
    </source>
</evidence>
<feature type="domain" description="D-isomer specific 2-hydroxyacid dehydrogenase catalytic" evidence="3">
    <location>
        <begin position="36"/>
        <end position="314"/>
    </location>
</feature>
<dbReference type="PROSITE" id="PS00671">
    <property type="entry name" value="D_2_HYDROXYACID_DH_3"/>
    <property type="match status" value="1"/>
</dbReference>
<gene>
    <name evidence="5" type="ORF">GCM10011494_20310</name>
</gene>